<feature type="domain" description="Transcriptional repressor PaaX-like C-terminal" evidence="2">
    <location>
        <begin position="187"/>
        <end position="276"/>
    </location>
</feature>
<evidence type="ECO:0000259" key="1">
    <source>
        <dbReference type="Pfam" id="PF07848"/>
    </source>
</evidence>
<evidence type="ECO:0000259" key="2">
    <source>
        <dbReference type="Pfam" id="PF08223"/>
    </source>
</evidence>
<dbReference type="Pfam" id="PF20803">
    <property type="entry name" value="PaaX_M"/>
    <property type="match status" value="1"/>
</dbReference>
<dbReference type="Pfam" id="PF08223">
    <property type="entry name" value="PaaX_C"/>
    <property type="match status" value="1"/>
</dbReference>
<evidence type="ECO:0000313" key="5">
    <source>
        <dbReference type="Proteomes" id="UP001596189"/>
    </source>
</evidence>
<evidence type="ECO:0000313" key="4">
    <source>
        <dbReference type="EMBL" id="MFC6006010.1"/>
    </source>
</evidence>
<dbReference type="InterPro" id="IPR013225">
    <property type="entry name" value="PaaX_C"/>
</dbReference>
<dbReference type="PANTHER" id="PTHR30319:SF1">
    <property type="entry name" value="TRANSCRIPTIONAL REPRESSOR PAAX"/>
    <property type="match status" value="1"/>
</dbReference>
<accession>A0ABW1JB12</accession>
<feature type="domain" description="Transcriptional repressor PaaX-like central Cas2-like" evidence="3">
    <location>
        <begin position="105"/>
        <end position="180"/>
    </location>
</feature>
<protein>
    <submittedName>
        <fullName evidence="4">PaaX family transcriptional regulator C-terminal domain-containing protein</fullName>
    </submittedName>
</protein>
<keyword evidence="5" id="KW-1185">Reference proteome</keyword>
<dbReference type="InterPro" id="IPR011965">
    <property type="entry name" value="PaaX_trns_reg"/>
</dbReference>
<dbReference type="Proteomes" id="UP001596189">
    <property type="component" value="Unassembled WGS sequence"/>
</dbReference>
<name>A0ABW1JB12_9ACTN</name>
<gene>
    <name evidence="4" type="ORF">ACFQDO_02605</name>
</gene>
<dbReference type="RefSeq" id="WP_345716877.1">
    <property type="nucleotide sequence ID" value="NZ_BAABFP010000005.1"/>
</dbReference>
<comment type="caution">
    <text evidence="4">The sequence shown here is derived from an EMBL/GenBank/DDBJ whole genome shotgun (WGS) entry which is preliminary data.</text>
</comment>
<evidence type="ECO:0000259" key="3">
    <source>
        <dbReference type="Pfam" id="PF20803"/>
    </source>
</evidence>
<organism evidence="4 5">
    <name type="scientific">Angustibacter luteus</name>
    <dbReference type="NCBI Taxonomy" id="658456"/>
    <lineage>
        <taxon>Bacteria</taxon>
        <taxon>Bacillati</taxon>
        <taxon>Actinomycetota</taxon>
        <taxon>Actinomycetes</taxon>
        <taxon>Kineosporiales</taxon>
        <taxon>Kineosporiaceae</taxon>
    </lineage>
</organism>
<reference evidence="5" key="1">
    <citation type="journal article" date="2019" name="Int. J. Syst. Evol. Microbiol.">
        <title>The Global Catalogue of Microorganisms (GCM) 10K type strain sequencing project: providing services to taxonomists for standard genome sequencing and annotation.</title>
        <authorList>
            <consortium name="The Broad Institute Genomics Platform"/>
            <consortium name="The Broad Institute Genome Sequencing Center for Infectious Disease"/>
            <person name="Wu L."/>
            <person name="Ma J."/>
        </authorList>
    </citation>
    <scope>NUCLEOTIDE SEQUENCE [LARGE SCALE GENOMIC DNA]</scope>
    <source>
        <strain evidence="5">KACC 14249</strain>
    </source>
</reference>
<proteinExistence type="predicted"/>
<dbReference type="InterPro" id="IPR048846">
    <property type="entry name" value="PaaX-like_central"/>
</dbReference>
<dbReference type="InterPro" id="IPR012906">
    <property type="entry name" value="PaaX-like_N"/>
</dbReference>
<dbReference type="EMBL" id="JBHSRD010000002">
    <property type="protein sequence ID" value="MFC6006010.1"/>
    <property type="molecule type" value="Genomic_DNA"/>
</dbReference>
<dbReference type="InterPro" id="IPR036388">
    <property type="entry name" value="WH-like_DNA-bd_sf"/>
</dbReference>
<dbReference type="PANTHER" id="PTHR30319">
    <property type="entry name" value="PHENYLACETIC ACID REGULATOR-RELATED TRANSCRIPTIONAL REPRESSOR"/>
    <property type="match status" value="1"/>
</dbReference>
<sequence>MTTDRATPATRLPSQQPRALIVTVYGLYARETAGWLAVATLVRLLDGVGVEEPAVRSAISRLKRRGVLAARTRAGVAGYELSPAGRAILAEGDQRIFQRVRATVGEGWLLAVFSVPESERRRRHQLRARLTWLGFGTVSAGVWVAPAHLSAETTEVLERHELTEYVDLFRADHLAFGDLRAEVSQWWQLDGLAAMYEDFTAAFAPVLRRWQRRRTTDDGAAFADYVTALTAWRRLPFLDPGLPLDVLPSKWPGARAGHLFEGLTAALAPAAHRHLAAVSSGDVP</sequence>
<feature type="domain" description="Transcriptional repressor PaaX-like N-terminal" evidence="1">
    <location>
        <begin position="17"/>
        <end position="83"/>
    </location>
</feature>
<dbReference type="Gene3D" id="3.30.70.2650">
    <property type="match status" value="1"/>
</dbReference>
<dbReference type="Gene3D" id="1.20.58.1460">
    <property type="match status" value="1"/>
</dbReference>
<dbReference type="PIRSF" id="PIRSF020623">
    <property type="entry name" value="PaaX"/>
    <property type="match status" value="1"/>
</dbReference>
<dbReference type="Gene3D" id="1.10.10.10">
    <property type="entry name" value="Winged helix-like DNA-binding domain superfamily/Winged helix DNA-binding domain"/>
    <property type="match status" value="1"/>
</dbReference>
<dbReference type="Pfam" id="PF07848">
    <property type="entry name" value="PaaX"/>
    <property type="match status" value="1"/>
</dbReference>